<name>N1R1A5_AEGTA</name>
<dbReference type="PANTHER" id="PTHR31205:SF69">
    <property type="entry name" value="ACTIN CROSS-LINKING PROTEIN (DUF569)"/>
    <property type="match status" value="1"/>
</dbReference>
<reference evidence="2" key="1">
    <citation type="submission" date="2015-06" db="UniProtKB">
        <authorList>
            <consortium name="EnsemblPlants"/>
        </authorList>
    </citation>
    <scope>IDENTIFICATION</scope>
</reference>
<protein>
    <recommendedName>
        <fullName evidence="1">DUF569 domain-containing protein</fullName>
    </recommendedName>
</protein>
<sequence>MVMLKKNTSALCCFMAALMLVMAATLPSSCDARKEMDEPHSFPLPASCYSKHFPNCTDERCKKFCGGDDMPPSADSFSVPVHKVEGRHIHYHIADDSGYVREGDEGHSFLFNGTSLGELLERLQDETGLKDVIICSRNPITSKLMPLRLQLPPNNNAMHVVLVRESSKGNCSVYGPQEDCDKIRFLDEIRTIRSSASGPWLLSGYENT</sequence>
<dbReference type="AlphaFoldDB" id="N1R1A5"/>
<dbReference type="PANTHER" id="PTHR31205">
    <property type="entry name" value="ACTIN CROSS-LINKING PROTEIN (DUF569)"/>
    <property type="match status" value="1"/>
</dbReference>
<feature type="domain" description="DUF569" evidence="1">
    <location>
        <begin position="86"/>
        <end position="162"/>
    </location>
</feature>
<dbReference type="InterPro" id="IPR054726">
    <property type="entry name" value="Ubiq_DUF569-assoc"/>
</dbReference>
<proteinExistence type="predicted"/>
<accession>N1R1A5</accession>
<dbReference type="Pfam" id="PF22932">
    <property type="entry name" value="Ubiq_DUF_assoc"/>
    <property type="match status" value="1"/>
</dbReference>
<organism evidence="2">
    <name type="scientific">Aegilops tauschii</name>
    <name type="common">Tausch's goatgrass</name>
    <name type="synonym">Aegilops squarrosa</name>
    <dbReference type="NCBI Taxonomy" id="37682"/>
    <lineage>
        <taxon>Eukaryota</taxon>
        <taxon>Viridiplantae</taxon>
        <taxon>Streptophyta</taxon>
        <taxon>Embryophyta</taxon>
        <taxon>Tracheophyta</taxon>
        <taxon>Spermatophyta</taxon>
        <taxon>Magnoliopsida</taxon>
        <taxon>Liliopsida</taxon>
        <taxon>Poales</taxon>
        <taxon>Poaceae</taxon>
        <taxon>BOP clade</taxon>
        <taxon>Pooideae</taxon>
        <taxon>Triticodae</taxon>
        <taxon>Triticeae</taxon>
        <taxon>Triticinae</taxon>
        <taxon>Aegilops</taxon>
    </lineage>
</organism>
<dbReference type="EnsemblPlants" id="EMT16139">
    <property type="protein sequence ID" value="EMT16139"/>
    <property type="gene ID" value="F775_19992"/>
</dbReference>
<evidence type="ECO:0000313" key="2">
    <source>
        <dbReference type="EnsemblPlants" id="EMT16139"/>
    </source>
</evidence>
<evidence type="ECO:0000259" key="1">
    <source>
        <dbReference type="Pfam" id="PF22932"/>
    </source>
</evidence>